<dbReference type="Proteomes" id="UP000006251">
    <property type="component" value="Unassembled WGS sequence"/>
</dbReference>
<feature type="transmembrane region" description="Helical" evidence="1">
    <location>
        <begin position="12"/>
        <end position="33"/>
    </location>
</feature>
<sequence length="1185" mass="135110">MFLKMLAFEWRYYIKQPSFIVTCLVFFLLPFLIMTIEEVTAGAGGNTNLNSPYVIANTMLTFGLFAMFVVVNFVANTASRNDTSMMSEIICTKPIPPMSYQLGRFFGAFLVCVSVSSMVPLALLIGSLMPWLDQERLGEFNLVSYLAPFFIYSVTSIFVLSTLFYAVALRFRSIMAVYLTALGLLIIYVVSSAIFDEPNQRQILAIIDPFGINTFSEVTSYWTPFDKNTMTVQLTAEVITNRALWITLGVASLLGFGKIFSPLTMKSTKEKKNKDNTFVETPTTTLSKVKYQPGSGIQQFVTRTKFEIKQILFSPAFPILMLFCAFNLIAQFLDPIGLYGASNWPLTQTMVQLIQNAFGLVNIIVITYYSAEVVWRERTVGMGDITDSMPVANITFWLSKFIAVCLVIISIFLIGILASIFNQLILGYSNLDIIQYVVSLFYYAASSLILLIVLSFLLQTMSPSKYIGMLLFVGYFFVSIVFSQIGIEHNMFQYSLAPILQYSDMNGYGWTLTTQNWYLLYWSSLAVVFSIVSFSLWHRGPHSGLRARFKMLPYQIGRGGFTAISVCLLLFLGSGSIIHYNTKVLNKFTTQNEALDDRELYEKEFAKFEDDPTPIIISVDAEIAIFPSARRVETITKIIVENRTNKSIEKFLVNHPNFSPVSEVQIEGGSLGKREMVDVAWFTFDKPMQPGEKRNGTIKVVREHKGFKDRGEDTEVVSNGTFISNFSLYPSFGVNQGFYIGDQHERRKRELGPPRRAYLLEDSTRYNESFFGPQTTLIDFKATLSTSADQFAIVPGYLKKEWEQDGRRYFEYAMDSPMVNFFNIMSAKLEVKTEMHNGVEIAVYYHREHFWNVQRMIDSSKDSLDYFTQAFGPYQHKQLRIIEYPGYRSFAQSFANTVPYSENIGFITDLRDKKEIDPVYYITAHEVAHQWFGHQLNGANVQGSAVLSESLSQYAALMVMEKQYGEEKIRKFLTFELDSYLRGRANENLEEMPLLRAENQQYIHYRKGSIVMMALRDRIGEQNMNKALKALIAEYKFSDTVHPTTLDLVAALKSVALQEDHAFIDTQFNQISIYDLKIVDTVVNKQKDDEFSVTLTVSATQFEADGKGEETEQPFDEFVDIILFSQDPNDFSSENKMVYRQKHRLTSGENTNTITIKTKSSFSYVGIDPFVRFIDRDSGDNVRKL</sequence>
<dbReference type="OrthoDB" id="100605at2"/>
<feature type="transmembrane region" description="Helical" evidence="1">
    <location>
        <begin position="353"/>
        <end position="375"/>
    </location>
</feature>
<dbReference type="InterPro" id="IPR027268">
    <property type="entry name" value="Peptidase_M4/M1_CTD_sf"/>
</dbReference>
<accession>K6YYH1</accession>
<dbReference type="AlphaFoldDB" id="K6YYH1"/>
<dbReference type="GO" id="GO:0005737">
    <property type="term" value="C:cytoplasm"/>
    <property type="evidence" value="ECO:0007669"/>
    <property type="project" value="TreeGrafter"/>
</dbReference>
<feature type="transmembrane region" description="Helical" evidence="1">
    <location>
        <begin position="311"/>
        <end position="333"/>
    </location>
</feature>
<dbReference type="PANTHER" id="PTHR11533">
    <property type="entry name" value="PROTEASE M1 ZINC METALLOPROTEASE"/>
    <property type="match status" value="1"/>
</dbReference>
<dbReference type="InterPro" id="IPR050344">
    <property type="entry name" value="Peptidase_M1_aminopeptidases"/>
</dbReference>
<feature type="transmembrane region" description="Helical" evidence="1">
    <location>
        <begin position="149"/>
        <end position="168"/>
    </location>
</feature>
<gene>
    <name evidence="3" type="ORF">GPAL_2160</name>
</gene>
<keyword evidence="1" id="KW-0812">Transmembrane</keyword>
<dbReference type="Gene3D" id="1.10.390.10">
    <property type="entry name" value="Neutral Protease Domain 2"/>
    <property type="match status" value="1"/>
</dbReference>
<evidence type="ECO:0000256" key="1">
    <source>
        <dbReference type="SAM" id="Phobius"/>
    </source>
</evidence>
<proteinExistence type="predicted"/>
<evidence type="ECO:0000259" key="2">
    <source>
        <dbReference type="Pfam" id="PF01433"/>
    </source>
</evidence>
<dbReference type="GO" id="GO:0042277">
    <property type="term" value="F:peptide binding"/>
    <property type="evidence" value="ECO:0007669"/>
    <property type="project" value="TreeGrafter"/>
</dbReference>
<dbReference type="EMBL" id="BAEQ01000040">
    <property type="protein sequence ID" value="GAC29021.1"/>
    <property type="molecule type" value="Genomic_DNA"/>
</dbReference>
<dbReference type="GO" id="GO:0005615">
    <property type="term" value="C:extracellular space"/>
    <property type="evidence" value="ECO:0007669"/>
    <property type="project" value="TreeGrafter"/>
</dbReference>
<feature type="transmembrane region" description="Helical" evidence="1">
    <location>
        <begin position="559"/>
        <end position="580"/>
    </location>
</feature>
<dbReference type="STRING" id="1121922.GCA_000428905_01887"/>
<feature type="transmembrane region" description="Helical" evidence="1">
    <location>
        <begin position="243"/>
        <end position="264"/>
    </location>
</feature>
<comment type="caution">
    <text evidence="3">The sequence shown here is derived from an EMBL/GenBank/DDBJ whole genome shotgun (WGS) entry which is preliminary data.</text>
</comment>
<evidence type="ECO:0000313" key="3">
    <source>
        <dbReference type="EMBL" id="GAC29021.1"/>
    </source>
</evidence>
<protein>
    <recommendedName>
        <fullName evidence="2">Peptidase M1 membrane alanine aminopeptidase domain-containing protein</fullName>
    </recommendedName>
</protein>
<dbReference type="GO" id="GO:0043171">
    <property type="term" value="P:peptide catabolic process"/>
    <property type="evidence" value="ECO:0007669"/>
    <property type="project" value="TreeGrafter"/>
</dbReference>
<feature type="transmembrane region" description="Helical" evidence="1">
    <location>
        <begin position="433"/>
        <end position="454"/>
    </location>
</feature>
<reference evidence="4" key="1">
    <citation type="journal article" date="2014" name="Environ. Microbiol.">
        <title>Comparative genomics of the marine bacterial genus Glaciecola reveals the high degree of genomic diversity and genomic characteristic for cold adaptation.</title>
        <authorList>
            <person name="Qin Q.L."/>
            <person name="Xie B.B."/>
            <person name="Yu Y."/>
            <person name="Shu Y.L."/>
            <person name="Rong J.C."/>
            <person name="Zhang Y.J."/>
            <person name="Zhao D.L."/>
            <person name="Chen X.L."/>
            <person name="Zhang X.Y."/>
            <person name="Chen B."/>
            <person name="Zhou B.C."/>
            <person name="Zhang Y.Z."/>
        </authorList>
    </citation>
    <scope>NUCLEOTIDE SEQUENCE [LARGE SCALE GENOMIC DNA]</scope>
    <source>
        <strain evidence="4">ACAM 615</strain>
    </source>
</reference>
<feature type="transmembrane region" description="Helical" evidence="1">
    <location>
        <begin position="466"/>
        <end position="487"/>
    </location>
</feature>
<feature type="domain" description="Peptidase M1 membrane alanine aminopeptidase" evidence="2">
    <location>
        <begin position="858"/>
        <end position="1055"/>
    </location>
</feature>
<organism evidence="3 4">
    <name type="scientific">Brumicola pallidula DSM 14239 = ACAM 615</name>
    <dbReference type="NCBI Taxonomy" id="1121922"/>
    <lineage>
        <taxon>Bacteria</taxon>
        <taxon>Pseudomonadati</taxon>
        <taxon>Pseudomonadota</taxon>
        <taxon>Gammaproteobacteria</taxon>
        <taxon>Alteromonadales</taxon>
        <taxon>Alteromonadaceae</taxon>
        <taxon>Brumicola</taxon>
    </lineage>
</organism>
<name>K6YYH1_9ALTE</name>
<dbReference type="Pfam" id="PF01433">
    <property type="entry name" value="Peptidase_M1"/>
    <property type="match status" value="1"/>
</dbReference>
<feature type="transmembrane region" description="Helical" evidence="1">
    <location>
        <begin position="53"/>
        <end position="75"/>
    </location>
</feature>
<dbReference type="GO" id="GO:0070006">
    <property type="term" value="F:metalloaminopeptidase activity"/>
    <property type="evidence" value="ECO:0007669"/>
    <property type="project" value="TreeGrafter"/>
</dbReference>
<dbReference type="PANTHER" id="PTHR11533:SF174">
    <property type="entry name" value="PUROMYCIN-SENSITIVE AMINOPEPTIDASE-RELATED"/>
    <property type="match status" value="1"/>
</dbReference>
<dbReference type="RefSeq" id="WP_006011530.1">
    <property type="nucleotide sequence ID" value="NZ_BAEQ01000040.1"/>
</dbReference>
<keyword evidence="1" id="KW-0472">Membrane</keyword>
<dbReference type="InterPro" id="IPR014782">
    <property type="entry name" value="Peptidase_M1_dom"/>
</dbReference>
<keyword evidence="4" id="KW-1185">Reference proteome</keyword>
<dbReference type="SUPFAM" id="SSF55486">
    <property type="entry name" value="Metalloproteases ('zincins'), catalytic domain"/>
    <property type="match status" value="1"/>
</dbReference>
<feature type="transmembrane region" description="Helical" evidence="1">
    <location>
        <begin position="175"/>
        <end position="195"/>
    </location>
</feature>
<feature type="transmembrane region" description="Helical" evidence="1">
    <location>
        <begin position="396"/>
        <end position="421"/>
    </location>
</feature>
<keyword evidence="1" id="KW-1133">Transmembrane helix</keyword>
<feature type="transmembrane region" description="Helical" evidence="1">
    <location>
        <begin position="105"/>
        <end position="129"/>
    </location>
</feature>
<feature type="transmembrane region" description="Helical" evidence="1">
    <location>
        <begin position="519"/>
        <end position="538"/>
    </location>
</feature>
<dbReference type="GO" id="GO:0016020">
    <property type="term" value="C:membrane"/>
    <property type="evidence" value="ECO:0007669"/>
    <property type="project" value="TreeGrafter"/>
</dbReference>
<dbReference type="GO" id="GO:0008270">
    <property type="term" value="F:zinc ion binding"/>
    <property type="evidence" value="ECO:0007669"/>
    <property type="project" value="InterPro"/>
</dbReference>
<evidence type="ECO:0000313" key="4">
    <source>
        <dbReference type="Proteomes" id="UP000006251"/>
    </source>
</evidence>